<accession>A0A127M8T5</accession>
<keyword evidence="5" id="KW-0190">Covalent protein-DNA linkage</keyword>
<protein>
    <recommendedName>
        <fullName evidence="8">Abasic site processing protein</fullName>
        <ecNumber evidence="8">3.4.-.-</ecNumber>
    </recommendedName>
</protein>
<dbReference type="Proteomes" id="UP000074119">
    <property type="component" value="Chromosome"/>
</dbReference>
<dbReference type="AlphaFoldDB" id="A0A127M8T5"/>
<dbReference type="GO" id="GO:0106300">
    <property type="term" value="P:protein-DNA covalent cross-linking repair"/>
    <property type="evidence" value="ECO:0007669"/>
    <property type="project" value="InterPro"/>
</dbReference>
<keyword evidence="3" id="KW-0227">DNA damage</keyword>
<keyword evidence="6" id="KW-0238">DNA-binding</keyword>
<keyword evidence="4 8" id="KW-0378">Hydrolase</keyword>
<proteinExistence type="inferred from homology"/>
<dbReference type="GO" id="GO:0008233">
    <property type="term" value="F:peptidase activity"/>
    <property type="evidence" value="ECO:0007669"/>
    <property type="project" value="UniProtKB-KW"/>
</dbReference>
<evidence type="ECO:0000313" key="9">
    <source>
        <dbReference type="EMBL" id="AMO69639.1"/>
    </source>
</evidence>
<sequence>MCGAFEQHGIAMHKWAAILADWPANDIDRKNIRPTDLAATLDAQGHALRKWSLLPRWSKEPKLKFATFNARAETLTEKPTFRDAWRRSQRCIIPASAYFEWPVLDGKKQCHRLARDDGEGILFGGLWETWQQAEIQLETFTIITTAAARDIDWVHPRTPLLIDIEHIDQWLTASPEEAGHLLRPRHNTGLQACAVLSPKEC</sequence>
<dbReference type="KEGG" id="zal:AZF00_15630"/>
<keyword evidence="7" id="KW-0456">Lyase</keyword>
<gene>
    <name evidence="9" type="ORF">AZF00_15630</name>
</gene>
<dbReference type="EC" id="3.4.-.-" evidence="8"/>
<dbReference type="GO" id="GO:0003697">
    <property type="term" value="F:single-stranded DNA binding"/>
    <property type="evidence" value="ECO:0007669"/>
    <property type="project" value="InterPro"/>
</dbReference>
<evidence type="ECO:0000256" key="4">
    <source>
        <dbReference type="ARBA" id="ARBA00022801"/>
    </source>
</evidence>
<evidence type="ECO:0000256" key="3">
    <source>
        <dbReference type="ARBA" id="ARBA00022763"/>
    </source>
</evidence>
<evidence type="ECO:0000313" key="10">
    <source>
        <dbReference type="Proteomes" id="UP000074119"/>
    </source>
</evidence>
<dbReference type="InterPro" id="IPR036590">
    <property type="entry name" value="SRAP-like"/>
</dbReference>
<dbReference type="SUPFAM" id="SSF143081">
    <property type="entry name" value="BB1717-like"/>
    <property type="match status" value="1"/>
</dbReference>
<dbReference type="EMBL" id="CP014544">
    <property type="protein sequence ID" value="AMO69639.1"/>
    <property type="molecule type" value="Genomic_DNA"/>
</dbReference>
<dbReference type="Gene3D" id="3.90.1680.10">
    <property type="entry name" value="SOS response associated peptidase-like"/>
    <property type="match status" value="1"/>
</dbReference>
<evidence type="ECO:0000256" key="1">
    <source>
        <dbReference type="ARBA" id="ARBA00008136"/>
    </source>
</evidence>
<dbReference type="RefSeq" id="WP_008251950.1">
    <property type="nucleotide sequence ID" value="NZ_CP014544.1"/>
</dbReference>
<keyword evidence="2 8" id="KW-0645">Protease</keyword>
<evidence type="ECO:0000256" key="5">
    <source>
        <dbReference type="ARBA" id="ARBA00023124"/>
    </source>
</evidence>
<evidence type="ECO:0000256" key="8">
    <source>
        <dbReference type="RuleBase" id="RU364100"/>
    </source>
</evidence>
<organism evidence="9 10">
    <name type="scientific">Zhongshania aliphaticivorans</name>
    <dbReference type="NCBI Taxonomy" id="1470434"/>
    <lineage>
        <taxon>Bacteria</taxon>
        <taxon>Pseudomonadati</taxon>
        <taxon>Pseudomonadota</taxon>
        <taxon>Gammaproteobacteria</taxon>
        <taxon>Cellvibrionales</taxon>
        <taxon>Spongiibacteraceae</taxon>
        <taxon>Zhongshania</taxon>
    </lineage>
</organism>
<dbReference type="GO" id="GO:0006508">
    <property type="term" value="P:proteolysis"/>
    <property type="evidence" value="ECO:0007669"/>
    <property type="project" value="UniProtKB-KW"/>
</dbReference>
<dbReference type="PANTHER" id="PTHR13604">
    <property type="entry name" value="DC12-RELATED"/>
    <property type="match status" value="1"/>
</dbReference>
<evidence type="ECO:0000256" key="2">
    <source>
        <dbReference type="ARBA" id="ARBA00022670"/>
    </source>
</evidence>
<name>A0A127M8T5_9GAMM</name>
<dbReference type="STRING" id="1470434.AZF00_15630"/>
<reference evidence="9 10" key="1">
    <citation type="submission" date="2015-12" db="EMBL/GenBank/DDBJ databases">
        <authorList>
            <person name="Shamseldin A."/>
            <person name="Moawad H."/>
            <person name="Abd El-Rahim W.M."/>
            <person name="Sadowsky M.J."/>
        </authorList>
    </citation>
    <scope>NUCLEOTIDE SEQUENCE [LARGE SCALE GENOMIC DNA]</scope>
    <source>
        <strain evidence="9 10">SM2</strain>
    </source>
</reference>
<evidence type="ECO:0000256" key="7">
    <source>
        <dbReference type="ARBA" id="ARBA00023239"/>
    </source>
</evidence>
<dbReference type="PANTHER" id="PTHR13604:SF0">
    <property type="entry name" value="ABASIC SITE PROCESSING PROTEIN HMCES"/>
    <property type="match status" value="1"/>
</dbReference>
<dbReference type="GO" id="GO:0016829">
    <property type="term" value="F:lyase activity"/>
    <property type="evidence" value="ECO:0007669"/>
    <property type="project" value="UniProtKB-KW"/>
</dbReference>
<dbReference type="InterPro" id="IPR003738">
    <property type="entry name" value="SRAP"/>
</dbReference>
<dbReference type="Pfam" id="PF02586">
    <property type="entry name" value="SRAP"/>
    <property type="match status" value="1"/>
</dbReference>
<evidence type="ECO:0000256" key="6">
    <source>
        <dbReference type="ARBA" id="ARBA00023125"/>
    </source>
</evidence>
<comment type="similarity">
    <text evidence="1 8">Belongs to the SOS response-associated peptidase family.</text>
</comment>